<evidence type="ECO:0000313" key="2">
    <source>
        <dbReference type="Proteomes" id="UP000186922"/>
    </source>
</evidence>
<reference evidence="1 2" key="1">
    <citation type="journal article" date="2016" name="Nat. Commun.">
        <title>Extremotolerant tardigrade genome and improved radiotolerance of human cultured cells by tardigrade-unique protein.</title>
        <authorList>
            <person name="Hashimoto T."/>
            <person name="Horikawa D.D."/>
            <person name="Saito Y."/>
            <person name="Kuwahara H."/>
            <person name="Kozuka-Hata H."/>
            <person name="Shin-I T."/>
            <person name="Minakuchi Y."/>
            <person name="Ohishi K."/>
            <person name="Motoyama A."/>
            <person name="Aizu T."/>
            <person name="Enomoto A."/>
            <person name="Kondo K."/>
            <person name="Tanaka S."/>
            <person name="Hara Y."/>
            <person name="Koshikawa S."/>
            <person name="Sagara H."/>
            <person name="Miura T."/>
            <person name="Yokobori S."/>
            <person name="Miyagawa K."/>
            <person name="Suzuki Y."/>
            <person name="Kubo T."/>
            <person name="Oyama M."/>
            <person name="Kohara Y."/>
            <person name="Fujiyama A."/>
            <person name="Arakawa K."/>
            <person name="Katayama T."/>
            <person name="Toyoda A."/>
            <person name="Kunieda T."/>
        </authorList>
    </citation>
    <scope>NUCLEOTIDE SEQUENCE [LARGE SCALE GENOMIC DNA]</scope>
    <source>
        <strain evidence="1 2">YOKOZUNA-1</strain>
    </source>
</reference>
<dbReference type="Proteomes" id="UP000186922">
    <property type="component" value="Unassembled WGS sequence"/>
</dbReference>
<dbReference type="EMBL" id="BDGG01000005">
    <property type="protein sequence ID" value="GAU99450.1"/>
    <property type="molecule type" value="Genomic_DNA"/>
</dbReference>
<keyword evidence="2" id="KW-1185">Reference proteome</keyword>
<dbReference type="AlphaFoldDB" id="A0A1D1VEW3"/>
<accession>A0A1D1VEW3</accession>
<gene>
    <name evidence="1" type="primary">RvY_10454-1</name>
    <name evidence="1" type="synonym">RvY_10454.1</name>
    <name evidence="1" type="ORF">RvY_10454</name>
</gene>
<comment type="caution">
    <text evidence="1">The sequence shown here is derived from an EMBL/GenBank/DDBJ whole genome shotgun (WGS) entry which is preliminary data.</text>
</comment>
<name>A0A1D1VEW3_RAMVA</name>
<evidence type="ECO:0000313" key="1">
    <source>
        <dbReference type="EMBL" id="GAU99450.1"/>
    </source>
</evidence>
<sequence>MNYQIDESAMEQDAERKLNALDVRQSRRGGPNRYTTLLIQRDIGLRQVSKSIREIVSKIWRYN</sequence>
<organism evidence="1 2">
    <name type="scientific">Ramazzottius varieornatus</name>
    <name type="common">Water bear</name>
    <name type="synonym">Tardigrade</name>
    <dbReference type="NCBI Taxonomy" id="947166"/>
    <lineage>
        <taxon>Eukaryota</taxon>
        <taxon>Metazoa</taxon>
        <taxon>Ecdysozoa</taxon>
        <taxon>Tardigrada</taxon>
        <taxon>Eutardigrada</taxon>
        <taxon>Parachela</taxon>
        <taxon>Hypsibioidea</taxon>
        <taxon>Ramazzottiidae</taxon>
        <taxon>Ramazzottius</taxon>
    </lineage>
</organism>
<protein>
    <submittedName>
        <fullName evidence="1">Uncharacterized protein</fullName>
    </submittedName>
</protein>
<proteinExistence type="predicted"/>